<dbReference type="SUPFAM" id="SSF52047">
    <property type="entry name" value="RNI-like"/>
    <property type="match status" value="1"/>
</dbReference>
<gene>
    <name evidence="1" type="ORF">BDP27DRAFT_1428006</name>
</gene>
<keyword evidence="2" id="KW-1185">Reference proteome</keyword>
<dbReference type="InterPro" id="IPR032675">
    <property type="entry name" value="LRR_dom_sf"/>
</dbReference>
<accession>A0A9P5PHV5</accession>
<dbReference type="Proteomes" id="UP000772434">
    <property type="component" value="Unassembled WGS sequence"/>
</dbReference>
<dbReference type="EMBL" id="JADNRY010000174">
    <property type="protein sequence ID" value="KAF9062375.1"/>
    <property type="molecule type" value="Genomic_DNA"/>
</dbReference>
<evidence type="ECO:0000313" key="2">
    <source>
        <dbReference type="Proteomes" id="UP000772434"/>
    </source>
</evidence>
<comment type="caution">
    <text evidence="1">The sequence shown here is derived from an EMBL/GenBank/DDBJ whole genome shotgun (WGS) entry which is preliminary data.</text>
</comment>
<dbReference type="Gene3D" id="1.20.1280.50">
    <property type="match status" value="1"/>
</dbReference>
<evidence type="ECO:0008006" key="3">
    <source>
        <dbReference type="Google" id="ProtNLM"/>
    </source>
</evidence>
<dbReference type="AlphaFoldDB" id="A0A9P5PHV5"/>
<protein>
    <recommendedName>
        <fullName evidence="3">F-box domain-containing protein</fullName>
    </recommendedName>
</protein>
<dbReference type="OrthoDB" id="2961601at2759"/>
<organism evidence="1 2">
    <name type="scientific">Rhodocollybia butyracea</name>
    <dbReference type="NCBI Taxonomy" id="206335"/>
    <lineage>
        <taxon>Eukaryota</taxon>
        <taxon>Fungi</taxon>
        <taxon>Dikarya</taxon>
        <taxon>Basidiomycota</taxon>
        <taxon>Agaricomycotina</taxon>
        <taxon>Agaricomycetes</taxon>
        <taxon>Agaricomycetidae</taxon>
        <taxon>Agaricales</taxon>
        <taxon>Marasmiineae</taxon>
        <taxon>Omphalotaceae</taxon>
        <taxon>Rhodocollybia</taxon>
    </lineage>
</organism>
<dbReference type="Gene3D" id="3.80.10.10">
    <property type="entry name" value="Ribonuclease Inhibitor"/>
    <property type="match status" value="1"/>
</dbReference>
<proteinExistence type="predicted"/>
<evidence type="ECO:0000313" key="1">
    <source>
        <dbReference type="EMBL" id="KAF9062375.1"/>
    </source>
</evidence>
<name>A0A9P5PHV5_9AGAR</name>
<reference evidence="1" key="1">
    <citation type="submission" date="2020-11" db="EMBL/GenBank/DDBJ databases">
        <authorList>
            <consortium name="DOE Joint Genome Institute"/>
            <person name="Ahrendt S."/>
            <person name="Riley R."/>
            <person name="Andreopoulos W."/>
            <person name="Labutti K."/>
            <person name="Pangilinan J."/>
            <person name="Ruiz-Duenas F.J."/>
            <person name="Barrasa J.M."/>
            <person name="Sanchez-Garcia M."/>
            <person name="Camarero S."/>
            <person name="Miyauchi S."/>
            <person name="Serrano A."/>
            <person name="Linde D."/>
            <person name="Babiker R."/>
            <person name="Drula E."/>
            <person name="Ayuso-Fernandez I."/>
            <person name="Pacheco R."/>
            <person name="Padilla G."/>
            <person name="Ferreira P."/>
            <person name="Barriuso J."/>
            <person name="Kellner H."/>
            <person name="Castanera R."/>
            <person name="Alfaro M."/>
            <person name="Ramirez L."/>
            <person name="Pisabarro A.G."/>
            <person name="Kuo A."/>
            <person name="Tritt A."/>
            <person name="Lipzen A."/>
            <person name="He G."/>
            <person name="Yan M."/>
            <person name="Ng V."/>
            <person name="Cullen D."/>
            <person name="Martin F."/>
            <person name="Rosso M.-N."/>
            <person name="Henrissat B."/>
            <person name="Hibbett D."/>
            <person name="Martinez A.T."/>
            <person name="Grigoriev I.V."/>
        </authorList>
    </citation>
    <scope>NUCLEOTIDE SEQUENCE</scope>
    <source>
        <strain evidence="1">AH 40177</strain>
    </source>
</reference>
<sequence>MSTATLDTAFNLNQKVLYQLRIGYYPNSKDELEEIKKFLHQKAHSSDVLFNPSLYLAQPEAEVVQLSRNTRALTAPIRRLPVDVLCEIFAYCARVWHRLLERCYEDYALTIGGSSHRPQCPTLELTWVCSHWRSIIRDYPSLWSSLYIEADSNKISPQCSEIFLEYMTLSRQSPLKFFIAVCHGSTTDVLADYRILLDNLDRWQHVILDSTSVIWLDSMIPAGHCPNLQYLMKWETYDSQPPPCILSSAPSLCTYCDIGTVAWSKFTQFDCSHLTSLKVHVLRGKSIAHFFARMPNLKELYLGKFESEGRLITSVYGYQCKIAILNLSMNTLLPKIWEALQLPHLVSLSLYTSAYDENRWRPEYGTFLKIFSSLLFASQCSLQTLKLYAIPTKRSLTFISQHPSITDFVFSSDCFEPDAECSVVELLLALTIEEQRISRRKKHQPKPVFLPNLQSFSINMQTENLPPKTEAGTEPTTEPSSSIMTASILCRMVEARTASLITQPEHARVVRLQTLRLGLGSWIDKVGRRFIHERMEPLVTVQDEDIMEDTFGELYAVRKLGCQSPLSPPSSPRQYEPVNADVYAYAKYGFKNLSTDRTVPPPTPISMLGAPWHVLPSGTWIP</sequence>